<keyword evidence="6" id="KW-1185">Reference proteome</keyword>
<evidence type="ECO:0000259" key="4">
    <source>
        <dbReference type="PROSITE" id="PS50956"/>
    </source>
</evidence>
<dbReference type="EMBL" id="WKJK01000020">
    <property type="protein sequence ID" value="MRW93842.1"/>
    <property type="molecule type" value="Genomic_DNA"/>
</dbReference>
<dbReference type="InterPro" id="IPR019888">
    <property type="entry name" value="Tscrpt_reg_AsnC-like"/>
</dbReference>
<sequence length="172" mass="19026">MSAITVDRFDLQLLKELQLDGQATNQGLGDKIHLSASQVSRRILRLQEAGVIDRYCALIDPSAIGLDVMAFTEVSLVHHHAAAGGQFEQEIARLPQVLECYTLAGSADYLLRIVAADLRALSDFMTRHILSIQGVANVKSTITLRRIKQTNVLPLDHVLQPPESKRKIQFTS</sequence>
<reference evidence="5 6" key="1">
    <citation type="submission" date="2019-11" db="EMBL/GenBank/DDBJ databases">
        <title>Novel species isolated from a subtropical stream in China.</title>
        <authorList>
            <person name="Lu H."/>
        </authorList>
    </citation>
    <scope>NUCLEOTIDE SEQUENCE [LARGE SCALE GENOMIC DNA]</scope>
    <source>
        <strain evidence="5 6">FT80W</strain>
    </source>
</reference>
<evidence type="ECO:0000256" key="3">
    <source>
        <dbReference type="ARBA" id="ARBA00023163"/>
    </source>
</evidence>
<dbReference type="SMART" id="SM00344">
    <property type="entry name" value="HTH_ASNC"/>
    <property type="match status" value="1"/>
</dbReference>
<dbReference type="Pfam" id="PF01037">
    <property type="entry name" value="AsnC_trans_reg"/>
    <property type="match status" value="1"/>
</dbReference>
<dbReference type="PANTHER" id="PTHR30154">
    <property type="entry name" value="LEUCINE-RESPONSIVE REGULATORY PROTEIN"/>
    <property type="match status" value="1"/>
</dbReference>
<dbReference type="GO" id="GO:0043565">
    <property type="term" value="F:sequence-specific DNA binding"/>
    <property type="evidence" value="ECO:0007669"/>
    <property type="project" value="InterPro"/>
</dbReference>
<proteinExistence type="predicted"/>
<dbReference type="Proteomes" id="UP000433309">
    <property type="component" value="Unassembled WGS sequence"/>
</dbReference>
<dbReference type="InterPro" id="IPR036390">
    <property type="entry name" value="WH_DNA-bd_sf"/>
</dbReference>
<dbReference type="InterPro" id="IPR019887">
    <property type="entry name" value="Tscrpt_reg_AsnC/Lrp_C"/>
</dbReference>
<keyword evidence="3" id="KW-0804">Transcription</keyword>
<protein>
    <submittedName>
        <fullName evidence="5">AsnC family transcriptional regulator</fullName>
    </submittedName>
</protein>
<dbReference type="InterPro" id="IPR036388">
    <property type="entry name" value="WH-like_DNA-bd_sf"/>
</dbReference>
<dbReference type="Gene3D" id="3.30.70.920">
    <property type="match status" value="1"/>
</dbReference>
<accession>A0A6I2L839</accession>
<organism evidence="5 6">
    <name type="scientific">Duganella guangzhouensis</name>
    <dbReference type="NCBI Taxonomy" id="2666084"/>
    <lineage>
        <taxon>Bacteria</taxon>
        <taxon>Pseudomonadati</taxon>
        <taxon>Pseudomonadota</taxon>
        <taxon>Betaproteobacteria</taxon>
        <taxon>Burkholderiales</taxon>
        <taxon>Oxalobacteraceae</taxon>
        <taxon>Telluria group</taxon>
        <taxon>Duganella</taxon>
    </lineage>
</organism>
<comment type="caution">
    <text evidence="5">The sequence shown here is derived from an EMBL/GenBank/DDBJ whole genome shotgun (WGS) entry which is preliminary data.</text>
</comment>
<dbReference type="PANTHER" id="PTHR30154:SF34">
    <property type="entry name" value="TRANSCRIPTIONAL REGULATOR AZLB"/>
    <property type="match status" value="1"/>
</dbReference>
<gene>
    <name evidence="5" type="ORF">GJ699_28000</name>
</gene>
<dbReference type="Gene3D" id="1.10.10.10">
    <property type="entry name" value="Winged helix-like DNA-binding domain superfamily/Winged helix DNA-binding domain"/>
    <property type="match status" value="1"/>
</dbReference>
<feature type="domain" description="HTH asnC-type" evidence="4">
    <location>
        <begin position="6"/>
        <end position="67"/>
    </location>
</feature>
<dbReference type="GO" id="GO:0005829">
    <property type="term" value="C:cytosol"/>
    <property type="evidence" value="ECO:0007669"/>
    <property type="project" value="TreeGrafter"/>
</dbReference>
<dbReference type="PROSITE" id="PS50956">
    <property type="entry name" value="HTH_ASNC_2"/>
    <property type="match status" value="1"/>
</dbReference>
<name>A0A6I2L839_9BURK</name>
<dbReference type="SUPFAM" id="SSF46785">
    <property type="entry name" value="Winged helix' DNA-binding domain"/>
    <property type="match status" value="1"/>
</dbReference>
<dbReference type="RefSeq" id="WP_371867693.1">
    <property type="nucleotide sequence ID" value="NZ_WKJK01000020.1"/>
</dbReference>
<dbReference type="SUPFAM" id="SSF54909">
    <property type="entry name" value="Dimeric alpha+beta barrel"/>
    <property type="match status" value="1"/>
</dbReference>
<dbReference type="Pfam" id="PF13412">
    <property type="entry name" value="HTH_24"/>
    <property type="match status" value="1"/>
</dbReference>
<dbReference type="GO" id="GO:0043200">
    <property type="term" value="P:response to amino acid"/>
    <property type="evidence" value="ECO:0007669"/>
    <property type="project" value="TreeGrafter"/>
</dbReference>
<keyword evidence="1" id="KW-0805">Transcription regulation</keyword>
<keyword evidence="2" id="KW-0238">DNA-binding</keyword>
<dbReference type="InterPro" id="IPR011008">
    <property type="entry name" value="Dimeric_a/b-barrel"/>
</dbReference>
<dbReference type="PRINTS" id="PR00033">
    <property type="entry name" value="HTHASNC"/>
</dbReference>
<evidence type="ECO:0000313" key="5">
    <source>
        <dbReference type="EMBL" id="MRW93842.1"/>
    </source>
</evidence>
<evidence type="ECO:0000256" key="2">
    <source>
        <dbReference type="ARBA" id="ARBA00023125"/>
    </source>
</evidence>
<evidence type="ECO:0000256" key="1">
    <source>
        <dbReference type="ARBA" id="ARBA00023015"/>
    </source>
</evidence>
<dbReference type="InterPro" id="IPR000485">
    <property type="entry name" value="AsnC-type_HTH_dom"/>
</dbReference>
<dbReference type="AlphaFoldDB" id="A0A6I2L839"/>
<evidence type="ECO:0000313" key="6">
    <source>
        <dbReference type="Proteomes" id="UP000433309"/>
    </source>
</evidence>